<dbReference type="PANTHER" id="PTHR23155:SF906">
    <property type="entry name" value="OS08G0205100 PROTEIN"/>
    <property type="match status" value="1"/>
</dbReference>
<dbReference type="GO" id="GO:0042742">
    <property type="term" value="P:defense response to bacterium"/>
    <property type="evidence" value="ECO:0007669"/>
    <property type="project" value="UniProtKB-ARBA"/>
</dbReference>
<dbReference type="GO" id="GO:0002758">
    <property type="term" value="P:innate immune response-activating signaling pathway"/>
    <property type="evidence" value="ECO:0007669"/>
    <property type="project" value="UniProtKB-ARBA"/>
</dbReference>
<dbReference type="GO" id="GO:0043531">
    <property type="term" value="F:ADP binding"/>
    <property type="evidence" value="ECO:0007669"/>
    <property type="project" value="InterPro"/>
</dbReference>
<name>A0A811R966_9POAL</name>
<dbReference type="PANTHER" id="PTHR23155">
    <property type="entry name" value="DISEASE RESISTANCE PROTEIN RP"/>
    <property type="match status" value="1"/>
</dbReference>
<dbReference type="Gene3D" id="1.10.8.430">
    <property type="entry name" value="Helical domain of apoptotic protease-activating factors"/>
    <property type="match status" value="1"/>
</dbReference>
<keyword evidence="5" id="KW-0611">Plant defense</keyword>
<reference evidence="9" key="1">
    <citation type="submission" date="2020-10" db="EMBL/GenBank/DDBJ databases">
        <authorList>
            <person name="Han B."/>
            <person name="Lu T."/>
            <person name="Zhao Q."/>
            <person name="Huang X."/>
            <person name="Zhao Y."/>
        </authorList>
    </citation>
    <scope>NUCLEOTIDE SEQUENCE</scope>
</reference>
<accession>A0A811R966</accession>
<sequence length="639" mass="72316">MEAAVVTASHGAMGSLIAKLGDLLTAEYKLLKEAKGQILFLKAELESMHRFLKKISDTEQPDEQDKCWAKEVRELSYDIEDSISEFMLRVERNSSSKPRGFMGFINRSTKLLTTMNIRHDIAKEFEGLKVRVVQAQERRKRYQKTDGVTSKSVNTIIDIRLLAMYAEASGLVGMDGPRDELIQLMGGENELKVLSIVGFGGLGKTTLANEVYCKLQEVCRLEIIVCLVRYLIIIDDIWEAFAWDIIRCALPESINGSRVLITTRIETVARGCCTKNIECVYKMKALSDQDSRSLFFKRIFGSEDGCPPYLKEVSAQILKKCGGLPLAIITTSSLIASQPSKLKENWEHVRDRLGSNFEMSPSLESMRQILNLSYINLPHYLKTCMLYLGIYPKDYTIEKNDLTRRWIAEGFICKVRGMDLEDIAKSYFNELINRSLIQPADTNCNGEVMSCKVHDMMLDLILHKSQEENFVTVIDDIQDMTGQQDKVHRLSLNLGGTVGDRVAGCVQLSQTRTLAIFGTSSYLPPFQLFKYLRVLGIEITVQSHPPLLLDFTEIHHLLQLRYLKIVAKGHEIFNGHKFSRVPGWIIQLHNLYDLRLFVKQVLEEDVGILARLPSVINLEIRSSSMDIMPGLCGRGNAQA</sequence>
<dbReference type="SUPFAM" id="SSF52058">
    <property type="entry name" value="L domain-like"/>
    <property type="match status" value="1"/>
</dbReference>
<evidence type="ECO:0000259" key="8">
    <source>
        <dbReference type="Pfam" id="PF23559"/>
    </source>
</evidence>
<evidence type="ECO:0000256" key="4">
    <source>
        <dbReference type="ARBA" id="ARBA00022741"/>
    </source>
</evidence>
<dbReference type="Gene3D" id="1.10.10.10">
    <property type="entry name" value="Winged helix-like DNA-binding domain superfamily/Winged helix DNA-binding domain"/>
    <property type="match status" value="1"/>
</dbReference>
<dbReference type="InterPro" id="IPR044974">
    <property type="entry name" value="Disease_R_plants"/>
</dbReference>
<dbReference type="InterPro" id="IPR002182">
    <property type="entry name" value="NB-ARC"/>
</dbReference>
<dbReference type="InterPro" id="IPR058922">
    <property type="entry name" value="WHD_DRP"/>
</dbReference>
<dbReference type="OrthoDB" id="682754at2759"/>
<dbReference type="EMBL" id="CAJGYO010000014">
    <property type="protein sequence ID" value="CAD6266695.1"/>
    <property type="molecule type" value="Genomic_DNA"/>
</dbReference>
<proteinExistence type="inferred from homology"/>
<dbReference type="InterPro" id="IPR042197">
    <property type="entry name" value="Apaf_helical"/>
</dbReference>
<evidence type="ECO:0000313" key="10">
    <source>
        <dbReference type="Proteomes" id="UP000604825"/>
    </source>
</evidence>
<feature type="domain" description="NB-ARC" evidence="6">
    <location>
        <begin position="180"/>
        <end position="218"/>
    </location>
</feature>
<dbReference type="Proteomes" id="UP000604825">
    <property type="component" value="Unassembled WGS sequence"/>
</dbReference>
<dbReference type="Gene3D" id="3.40.50.300">
    <property type="entry name" value="P-loop containing nucleotide triphosphate hydrolases"/>
    <property type="match status" value="2"/>
</dbReference>
<dbReference type="SUPFAM" id="SSF52540">
    <property type="entry name" value="P-loop containing nucleoside triphosphate hydrolases"/>
    <property type="match status" value="1"/>
</dbReference>
<dbReference type="Pfam" id="PF00931">
    <property type="entry name" value="NB-ARC"/>
    <property type="match status" value="2"/>
</dbReference>
<evidence type="ECO:0000256" key="1">
    <source>
        <dbReference type="ARBA" id="ARBA00008894"/>
    </source>
</evidence>
<dbReference type="InterPro" id="IPR038005">
    <property type="entry name" value="RX-like_CC"/>
</dbReference>
<dbReference type="Gene3D" id="1.20.5.4130">
    <property type="match status" value="1"/>
</dbReference>
<dbReference type="InterPro" id="IPR041118">
    <property type="entry name" value="Rx_N"/>
</dbReference>
<evidence type="ECO:0000313" key="9">
    <source>
        <dbReference type="EMBL" id="CAD6266695.1"/>
    </source>
</evidence>
<feature type="domain" description="Disease resistance N-terminal" evidence="7">
    <location>
        <begin position="12"/>
        <end position="97"/>
    </location>
</feature>
<keyword evidence="3" id="KW-0677">Repeat</keyword>
<dbReference type="CDD" id="cd14798">
    <property type="entry name" value="RX-CC_like"/>
    <property type="match status" value="1"/>
</dbReference>
<dbReference type="FunFam" id="1.10.10.10:FF:000322">
    <property type="entry name" value="Probable disease resistance protein At1g63360"/>
    <property type="match status" value="1"/>
</dbReference>
<dbReference type="AlphaFoldDB" id="A0A811R966"/>
<dbReference type="PRINTS" id="PR00364">
    <property type="entry name" value="DISEASERSIST"/>
</dbReference>
<keyword evidence="10" id="KW-1185">Reference proteome</keyword>
<evidence type="ECO:0000259" key="6">
    <source>
        <dbReference type="Pfam" id="PF00931"/>
    </source>
</evidence>
<evidence type="ECO:0000256" key="5">
    <source>
        <dbReference type="ARBA" id="ARBA00022821"/>
    </source>
</evidence>
<keyword evidence="2" id="KW-0433">Leucine-rich repeat</keyword>
<dbReference type="Pfam" id="PF18052">
    <property type="entry name" value="Rx_N"/>
    <property type="match status" value="1"/>
</dbReference>
<dbReference type="Pfam" id="PF23559">
    <property type="entry name" value="WHD_DRP"/>
    <property type="match status" value="1"/>
</dbReference>
<organism evidence="9 10">
    <name type="scientific">Miscanthus lutarioriparius</name>
    <dbReference type="NCBI Taxonomy" id="422564"/>
    <lineage>
        <taxon>Eukaryota</taxon>
        <taxon>Viridiplantae</taxon>
        <taxon>Streptophyta</taxon>
        <taxon>Embryophyta</taxon>
        <taxon>Tracheophyta</taxon>
        <taxon>Spermatophyta</taxon>
        <taxon>Magnoliopsida</taxon>
        <taxon>Liliopsida</taxon>
        <taxon>Poales</taxon>
        <taxon>Poaceae</taxon>
        <taxon>PACMAD clade</taxon>
        <taxon>Panicoideae</taxon>
        <taxon>Andropogonodae</taxon>
        <taxon>Andropogoneae</taxon>
        <taxon>Saccharinae</taxon>
        <taxon>Miscanthus</taxon>
    </lineage>
</organism>
<comment type="similarity">
    <text evidence="1">Belongs to the disease resistance NB-LRR family.</text>
</comment>
<protein>
    <submittedName>
        <fullName evidence="9">Uncharacterized protein</fullName>
    </submittedName>
</protein>
<evidence type="ECO:0000256" key="2">
    <source>
        <dbReference type="ARBA" id="ARBA00022614"/>
    </source>
</evidence>
<dbReference type="InterPro" id="IPR027417">
    <property type="entry name" value="P-loop_NTPase"/>
</dbReference>
<evidence type="ECO:0000259" key="7">
    <source>
        <dbReference type="Pfam" id="PF18052"/>
    </source>
</evidence>
<comment type="caution">
    <text evidence="9">The sequence shown here is derived from an EMBL/GenBank/DDBJ whole genome shotgun (WGS) entry which is preliminary data.</text>
</comment>
<dbReference type="InterPro" id="IPR036388">
    <property type="entry name" value="WH-like_DNA-bd_sf"/>
</dbReference>
<feature type="domain" description="Disease resistance protein winged helix" evidence="8">
    <location>
        <begin position="390"/>
        <end position="461"/>
    </location>
</feature>
<gene>
    <name evidence="9" type="ORF">NCGR_LOCUS50000</name>
</gene>
<keyword evidence="4" id="KW-0547">Nucleotide-binding</keyword>
<feature type="domain" description="NB-ARC" evidence="6">
    <location>
        <begin position="229"/>
        <end position="301"/>
    </location>
</feature>
<evidence type="ECO:0000256" key="3">
    <source>
        <dbReference type="ARBA" id="ARBA00022737"/>
    </source>
</evidence>
<dbReference type="GO" id="GO:0009626">
    <property type="term" value="P:plant-type hypersensitive response"/>
    <property type="evidence" value="ECO:0007669"/>
    <property type="project" value="UniProtKB-ARBA"/>
</dbReference>